<organism evidence="2 3">
    <name type="scientific">Esox lucius</name>
    <name type="common">Northern pike</name>
    <dbReference type="NCBI Taxonomy" id="8010"/>
    <lineage>
        <taxon>Eukaryota</taxon>
        <taxon>Metazoa</taxon>
        <taxon>Chordata</taxon>
        <taxon>Craniata</taxon>
        <taxon>Vertebrata</taxon>
        <taxon>Euteleostomi</taxon>
        <taxon>Actinopterygii</taxon>
        <taxon>Neopterygii</taxon>
        <taxon>Teleostei</taxon>
        <taxon>Protacanthopterygii</taxon>
        <taxon>Esociformes</taxon>
        <taxon>Esocidae</taxon>
        <taxon>Esox</taxon>
    </lineage>
</organism>
<accession>A0A3P8ZA48</accession>
<dbReference type="Ensembl" id="ENSELUT00000043624.3">
    <property type="protein sequence ID" value="ENSELUP00000025580.3"/>
    <property type="gene ID" value="ENSELUG00000024245.3"/>
</dbReference>
<keyword evidence="1" id="KW-0732">Signal</keyword>
<protein>
    <submittedName>
        <fullName evidence="2">Uncharacterized protein</fullName>
    </submittedName>
</protein>
<reference evidence="2" key="2">
    <citation type="submission" date="2020-02" db="EMBL/GenBank/DDBJ databases">
        <title>Esox lucius (northern pike) genome, fEsoLuc1, primary haplotype.</title>
        <authorList>
            <person name="Myers G."/>
            <person name="Karagic N."/>
            <person name="Meyer A."/>
            <person name="Pippel M."/>
            <person name="Reichard M."/>
            <person name="Winkler S."/>
            <person name="Tracey A."/>
            <person name="Sims Y."/>
            <person name="Howe K."/>
            <person name="Rhie A."/>
            <person name="Formenti G."/>
            <person name="Durbin R."/>
            <person name="Fedrigo O."/>
            <person name="Jarvis E.D."/>
        </authorList>
    </citation>
    <scope>NUCLEOTIDE SEQUENCE [LARGE SCALE GENOMIC DNA]</scope>
</reference>
<reference evidence="3" key="1">
    <citation type="journal article" date="2014" name="PLoS ONE">
        <title>The genome and linkage map of the northern pike (Esox lucius): conserved synteny revealed between the salmonid sister group and the Neoteleostei.</title>
        <authorList>
            <person name="Rondeau E.B."/>
            <person name="Minkley D.R."/>
            <person name="Leong J.S."/>
            <person name="Messmer A.M."/>
            <person name="Jantzen J.R."/>
            <person name="von Schalburg K.R."/>
            <person name="Lemon C."/>
            <person name="Bird N.H."/>
            <person name="Koop B.F."/>
        </authorList>
    </citation>
    <scope>NUCLEOTIDE SEQUENCE</scope>
</reference>
<keyword evidence="3" id="KW-1185">Reference proteome</keyword>
<sequence length="152" mass="17578">MKTVALLFFAIALGYSAPITEPTEHKYEHRLLKDIMDDVTELLKEIHHKGFINNVCLIFQPEEFCIAEKILSDINSTQNGIPEKIRKINRVLKQYNMFNPTNCTVTKNEDEEQLRVLLQDLGCCAQDKYSHWNHKRANKTLINNNLAVHLNG</sequence>
<evidence type="ECO:0000256" key="1">
    <source>
        <dbReference type="SAM" id="SignalP"/>
    </source>
</evidence>
<feature type="chain" id="PRO_5044317762" evidence="1">
    <location>
        <begin position="17"/>
        <end position="152"/>
    </location>
</feature>
<gene>
    <name evidence="2" type="primary">IL13</name>
</gene>
<feature type="signal peptide" evidence="1">
    <location>
        <begin position="1"/>
        <end position="16"/>
    </location>
</feature>
<reference evidence="2" key="3">
    <citation type="submission" date="2025-08" db="UniProtKB">
        <authorList>
            <consortium name="Ensembl"/>
        </authorList>
    </citation>
    <scope>IDENTIFICATION</scope>
</reference>
<dbReference type="Bgee" id="ENSELUG00000024245">
    <property type="expression patterns" value="Expressed in stomach"/>
</dbReference>
<evidence type="ECO:0000313" key="2">
    <source>
        <dbReference type="Ensembl" id="ENSELUP00000025580.3"/>
    </source>
</evidence>
<proteinExistence type="predicted"/>
<evidence type="ECO:0000313" key="3">
    <source>
        <dbReference type="Proteomes" id="UP000265140"/>
    </source>
</evidence>
<dbReference type="GeneTree" id="ENSGT00940000178948"/>
<reference evidence="2" key="4">
    <citation type="submission" date="2025-09" db="UniProtKB">
        <authorList>
            <consortium name="Ensembl"/>
        </authorList>
    </citation>
    <scope>IDENTIFICATION</scope>
</reference>
<dbReference type="AlphaFoldDB" id="A0A3P8ZA48"/>
<name>A0A3P8ZA48_ESOLU</name>
<dbReference type="Proteomes" id="UP000265140">
    <property type="component" value="Chromosome 4"/>
</dbReference>